<evidence type="ECO:0000256" key="1">
    <source>
        <dbReference type="SAM" id="MobiDB-lite"/>
    </source>
</evidence>
<dbReference type="EMBL" id="AY255627">
    <property type="protein sequence ID" value="AAR07012.1"/>
    <property type="molecule type" value="Genomic_DNA"/>
</dbReference>
<reference evidence="2" key="1">
    <citation type="journal article" date="2003" name="Antimicrob. Agents Chemother.">
        <title>Tylosin resistance in Arcanobacterium pyogenes is encoded by an erm X determinant.</title>
        <authorList>
            <person name="Jost B.H."/>
            <person name="Field A.C."/>
            <person name="Trinh H.T."/>
            <person name="Songer J.G."/>
            <person name="Billington S.J."/>
        </authorList>
    </citation>
    <scope>NUCLEOTIDE SEQUENCE</scope>
    <source>
        <plasmid evidence="2">pAP2</plasmid>
    </source>
</reference>
<evidence type="ECO:0000313" key="2">
    <source>
        <dbReference type="EMBL" id="AAR07012.1"/>
    </source>
</evidence>
<feature type="compositionally biased region" description="Low complexity" evidence="1">
    <location>
        <begin position="71"/>
        <end position="81"/>
    </location>
</feature>
<dbReference type="AlphaFoldDB" id="Q6X4U5"/>
<protein>
    <submittedName>
        <fullName evidence="2">Uncharacterized protein</fullName>
    </submittedName>
</protein>
<feature type="region of interest" description="Disordered" evidence="1">
    <location>
        <begin position="42"/>
        <end position="95"/>
    </location>
</feature>
<name>Q6X4U5_9ACTO</name>
<keyword evidence="2" id="KW-0614">Plasmid</keyword>
<sequence length="95" mass="10395">MRDARTLGLCVSKVNPFPLPQHLLRDTDDSLMATGLTNEQIRDRVHVASRSRNGTSAASSPCSTLTSAQGTSASSPSSSTSRTKRRVRDRRDDHR</sequence>
<organism evidence="2">
    <name type="scientific">Trueperella pyogenes</name>
    <dbReference type="NCBI Taxonomy" id="1661"/>
    <lineage>
        <taxon>Bacteria</taxon>
        <taxon>Bacillati</taxon>
        <taxon>Actinomycetota</taxon>
        <taxon>Actinomycetes</taxon>
        <taxon>Actinomycetales</taxon>
        <taxon>Actinomycetaceae</taxon>
        <taxon>Trueperella</taxon>
    </lineage>
</organism>
<geneLocation type="plasmid" evidence="2">
    <name>pAP2</name>
</geneLocation>
<feature type="compositionally biased region" description="Polar residues" evidence="1">
    <location>
        <begin position="50"/>
        <end position="70"/>
    </location>
</feature>
<proteinExistence type="predicted"/>
<accession>Q6X4U5</accession>